<dbReference type="AlphaFoldDB" id="W4Q5J5"/>
<sequence>MNYPSYINLSTEFIDGIGEYLQTKKIPLDEVVEVFAGDGKLGLQLGLKKNSHVSDLLLFASEDYEDAITEKWERNPDGVVAESAYETVLRFEAAENNIRLLIMGAPPPANSYYCPSYDTLKALHYCFGGEILYIGEMNSYYFASPKFFKHVEVVNDETFHHLVVKNYNNTDGYFSSRSFEKPADVRPYLLKFKLCMNEKCDCLDSSSILKEGIK</sequence>
<gene>
    <name evidence="1" type="ORF">JCM9140_3490</name>
</gene>
<comment type="caution">
    <text evidence="1">The sequence shown here is derived from an EMBL/GenBank/DDBJ whole genome shotgun (WGS) entry which is preliminary data.</text>
</comment>
<dbReference type="STRING" id="1236970.JCM9140_3490"/>
<protein>
    <submittedName>
        <fullName evidence="1">Uncharacterized protein</fullName>
    </submittedName>
</protein>
<dbReference type="Proteomes" id="UP000018890">
    <property type="component" value="Unassembled WGS sequence"/>
</dbReference>
<keyword evidence="2" id="KW-1185">Reference proteome</keyword>
<evidence type="ECO:0000313" key="1">
    <source>
        <dbReference type="EMBL" id="GAE27356.1"/>
    </source>
</evidence>
<organism evidence="1 2">
    <name type="scientific">Halalkalibacter wakoensis JCM 9140</name>
    <dbReference type="NCBI Taxonomy" id="1236970"/>
    <lineage>
        <taxon>Bacteria</taxon>
        <taxon>Bacillati</taxon>
        <taxon>Bacillota</taxon>
        <taxon>Bacilli</taxon>
        <taxon>Bacillales</taxon>
        <taxon>Bacillaceae</taxon>
        <taxon>Halalkalibacter</taxon>
    </lineage>
</organism>
<dbReference type="RefSeq" id="WP_034748475.1">
    <property type="nucleotide sequence ID" value="NZ_BAUT01000047.1"/>
</dbReference>
<name>W4Q5J5_9BACI</name>
<evidence type="ECO:0000313" key="2">
    <source>
        <dbReference type="Proteomes" id="UP000018890"/>
    </source>
</evidence>
<accession>W4Q5J5</accession>
<dbReference type="EMBL" id="BAUT01000047">
    <property type="protein sequence ID" value="GAE27356.1"/>
    <property type="molecule type" value="Genomic_DNA"/>
</dbReference>
<dbReference type="OrthoDB" id="2968739at2"/>
<reference evidence="1" key="1">
    <citation type="journal article" date="2014" name="Genome Announc.">
        <title>Draft Genome Sequences of Three Alkaliphilic Bacillus Strains, Bacillus wakoensis JCM 9140T, Bacillus akibai JCM 9157T, and Bacillus hemicellulosilyticus JCM 9152T.</title>
        <authorList>
            <person name="Yuki M."/>
            <person name="Oshima K."/>
            <person name="Suda W."/>
            <person name="Oshida Y."/>
            <person name="Kitamura K."/>
            <person name="Iida T."/>
            <person name="Hattori M."/>
            <person name="Ohkuma M."/>
        </authorList>
    </citation>
    <scope>NUCLEOTIDE SEQUENCE [LARGE SCALE GENOMIC DNA]</scope>
    <source>
        <strain evidence="1">JCM 9140</strain>
    </source>
</reference>
<proteinExistence type="predicted"/>